<dbReference type="EMBL" id="CAJPDT010000061">
    <property type="protein sequence ID" value="CAF9931556.1"/>
    <property type="molecule type" value="Genomic_DNA"/>
</dbReference>
<keyword evidence="1" id="KW-0175">Coiled coil</keyword>
<protein>
    <submittedName>
        <fullName evidence="3">Uncharacterized protein</fullName>
    </submittedName>
</protein>
<feature type="region of interest" description="Disordered" evidence="2">
    <location>
        <begin position="1"/>
        <end position="87"/>
    </location>
</feature>
<comment type="caution">
    <text evidence="3">The sequence shown here is derived from an EMBL/GenBank/DDBJ whole genome shotgun (WGS) entry which is preliminary data.</text>
</comment>
<proteinExistence type="predicted"/>
<organism evidence="3 4">
    <name type="scientific">Imshaugia aleurites</name>
    <dbReference type="NCBI Taxonomy" id="172621"/>
    <lineage>
        <taxon>Eukaryota</taxon>
        <taxon>Fungi</taxon>
        <taxon>Dikarya</taxon>
        <taxon>Ascomycota</taxon>
        <taxon>Pezizomycotina</taxon>
        <taxon>Lecanoromycetes</taxon>
        <taxon>OSLEUM clade</taxon>
        <taxon>Lecanoromycetidae</taxon>
        <taxon>Lecanorales</taxon>
        <taxon>Lecanorineae</taxon>
        <taxon>Parmeliaceae</taxon>
        <taxon>Imshaugia</taxon>
    </lineage>
</organism>
<evidence type="ECO:0000256" key="1">
    <source>
        <dbReference type="SAM" id="Coils"/>
    </source>
</evidence>
<dbReference type="Proteomes" id="UP000664534">
    <property type="component" value="Unassembled WGS sequence"/>
</dbReference>
<sequence>MEANTGNRETARMEGSVPTESITSTQGHSDVSQQGTPGAADTLHTLNPMAASFTPRDQPATTAGTAAPASDTATIRPASPRPSTPSSLERLARDLEELKSNSLSNPQRLARMHDQRRQLLSHMATAKAEIERLEEGLRLEESVEGSQDILNRLMELNALREWAGFKWAGLGDAVAELEAEIAVPGGREDEFWGL</sequence>
<dbReference type="AlphaFoldDB" id="A0A8H3FSR0"/>
<reference evidence="3" key="1">
    <citation type="submission" date="2021-03" db="EMBL/GenBank/DDBJ databases">
        <authorList>
            <person name="Tagirdzhanova G."/>
        </authorList>
    </citation>
    <scope>NUCLEOTIDE SEQUENCE</scope>
</reference>
<evidence type="ECO:0000313" key="4">
    <source>
        <dbReference type="Proteomes" id="UP000664534"/>
    </source>
</evidence>
<gene>
    <name evidence="3" type="ORF">IMSHALPRED_008659</name>
</gene>
<evidence type="ECO:0000313" key="3">
    <source>
        <dbReference type="EMBL" id="CAF9931556.1"/>
    </source>
</evidence>
<feature type="compositionally biased region" description="Polar residues" evidence="2">
    <location>
        <begin position="18"/>
        <end position="36"/>
    </location>
</feature>
<keyword evidence="4" id="KW-1185">Reference proteome</keyword>
<evidence type="ECO:0000256" key="2">
    <source>
        <dbReference type="SAM" id="MobiDB-lite"/>
    </source>
</evidence>
<accession>A0A8H3FSR0</accession>
<feature type="compositionally biased region" description="Low complexity" evidence="2">
    <location>
        <begin position="60"/>
        <end position="78"/>
    </location>
</feature>
<feature type="coiled-coil region" evidence="1">
    <location>
        <begin position="116"/>
        <end position="143"/>
    </location>
</feature>
<dbReference type="OrthoDB" id="5330257at2759"/>
<name>A0A8H3FSR0_9LECA</name>